<dbReference type="PANTHER" id="PTHR11246">
    <property type="entry name" value="PRE-MRNA SPLICING FACTOR"/>
    <property type="match status" value="1"/>
</dbReference>
<keyword evidence="3" id="KW-0677">Repeat</keyword>
<dbReference type="GO" id="GO:0046540">
    <property type="term" value="C:U4/U6 x U5 tri-snRNP complex"/>
    <property type="evidence" value="ECO:0007669"/>
    <property type="project" value="TreeGrafter"/>
</dbReference>
<dbReference type="Pfam" id="PF14559">
    <property type="entry name" value="TPR_19"/>
    <property type="match status" value="1"/>
</dbReference>
<organism evidence="9 11">
    <name type="scientific">Plasmodiophora brassicae</name>
    <name type="common">Clubroot disease agent</name>
    <dbReference type="NCBI Taxonomy" id="37360"/>
    <lineage>
        <taxon>Eukaryota</taxon>
        <taxon>Sar</taxon>
        <taxon>Rhizaria</taxon>
        <taxon>Endomyxa</taxon>
        <taxon>Phytomyxea</taxon>
        <taxon>Plasmodiophorida</taxon>
        <taxon>Plasmodiophoridae</taxon>
        <taxon>Plasmodiophora</taxon>
    </lineage>
</organism>
<dbReference type="FunFam" id="1.25.40.10:FF:000256">
    <property type="entry name" value="Probable pre-mRNA splicing factor prp1"/>
    <property type="match status" value="1"/>
</dbReference>
<keyword evidence="6" id="KW-0802">TPR repeat</keyword>
<sequence>MSQGTTARPPVRSFGQPPPGYVAGLGRGAVGFTTRSDIGPAKVGPTREDRYAAVRGSSNAALVMSGLGPTPSREEDLSESNFDAFAGYGGSLFDASTPYDAEDREADNIYDAVDAKMEERRAAYKARRAVADHEEQLKKRPKLQDQFADLKRQLGTISEEEWLNIPEPADLSKQNKRSSSTRSEIFTPVPDSIIASSISSTQHANALDATLDGVETPISAATPLPSDLMKLGQARYKVLGIKLDKMSDSVTGQTVVNPRDFLTDLRSVTTMNDAEVSDIKKARTLLKSVTATNPHHPPGWLCAARLEEAAGRMSVARKLIMKACEACPDSQDVWLEAARLHPPAEAKSILARAVTAVPTSVKVWMSAVRLEEDDKAKRAVLRRALELVPTSVRLWKAAIELEEPDDARVLLSYAVECVPESVEMWLALARLETYENAKKVLNRARAAVPTDPSIWITAAQLEEANGSYDRIDVITQKAVKSLAAKGVVIDREQWLREAEASEKSGSPLTCQAIVRATLGLGVEQQDRRATWTADAQAALANGSVVTARAIMAQTLLAYPSKVDLWWDAAQLEKHHGTHESLMAVLHDAVKHVPESEVLWLMTAKEQWMAGDLDGARRTLDLAFEANPNSEEIWLAAVKMESENGEYERARALLSRARSRAPGARVWIKSAKMERELGIRDNERSLIRDALQRFPTAWKLWAMAIQNDVARGDVESAAQTCRDALASCPTSVELWLVTSRFHADHVSVAKARADLEIARKRIPGNDRLWLEAIRIEERDDTANSEVQHQAAVKLMSRALQECPQSGILWAKAIELEPRPKRRGKSYDALKKCSFNAHVFIAVARLFWQDRKIKKARNWFERAVTADPDLGDAWAFFYRFISSYCDEGEREAVLNRCEEADPHHGELWCAVSKAVGDERLKARGICVKVASTLPEGFL</sequence>
<dbReference type="AlphaFoldDB" id="A0A0G4J4S4"/>
<dbReference type="OMA" id="DGWAWYY"/>
<dbReference type="GO" id="GO:0071013">
    <property type="term" value="C:catalytic step 2 spliceosome"/>
    <property type="evidence" value="ECO:0007669"/>
    <property type="project" value="TreeGrafter"/>
</dbReference>
<evidence type="ECO:0000256" key="2">
    <source>
        <dbReference type="ARBA" id="ARBA00022664"/>
    </source>
</evidence>
<evidence type="ECO:0000313" key="9">
    <source>
        <dbReference type="EMBL" id="CEP02575.1"/>
    </source>
</evidence>
<dbReference type="InterPro" id="IPR011990">
    <property type="entry name" value="TPR-like_helical_dom_sf"/>
</dbReference>
<proteinExistence type="predicted"/>
<gene>
    <name evidence="9" type="ORF">PBRA_009159</name>
    <name evidence="10" type="ORF">PLBR_LOCUS5669</name>
</gene>
<dbReference type="InterPro" id="IPR045075">
    <property type="entry name" value="Syf1-like"/>
</dbReference>
<dbReference type="InterPro" id="IPR019734">
    <property type="entry name" value="TPR_rpt"/>
</dbReference>
<geneLocation type="mitochondrion" evidence="10"/>
<evidence type="ECO:0000313" key="10">
    <source>
        <dbReference type="EMBL" id="SPQ98454.1"/>
    </source>
</evidence>
<accession>A0A0G4J4S4</accession>
<evidence type="ECO:0000256" key="4">
    <source>
        <dbReference type="ARBA" id="ARBA00023187"/>
    </source>
</evidence>
<dbReference type="InterPro" id="IPR010491">
    <property type="entry name" value="PRP1_N"/>
</dbReference>
<dbReference type="OrthoDB" id="440128at2759"/>
<name>A0A0G4J4S4_PLABS</name>
<reference evidence="9 11" key="1">
    <citation type="submission" date="2015-02" db="EMBL/GenBank/DDBJ databases">
        <authorList>
            <person name="Chooi Y.-H."/>
        </authorList>
    </citation>
    <scope>NUCLEOTIDE SEQUENCE [LARGE SCALE GENOMIC DNA]</scope>
    <source>
        <strain evidence="9">E3</strain>
    </source>
</reference>
<dbReference type="GO" id="GO:0000244">
    <property type="term" value="P:spliceosomal tri-snRNP complex assembly"/>
    <property type="evidence" value="ECO:0007669"/>
    <property type="project" value="TreeGrafter"/>
</dbReference>
<protein>
    <recommendedName>
        <fullName evidence="8">PRP1 splicing factor N-terminal domain-containing protein</fullName>
    </recommendedName>
</protein>
<dbReference type="SMART" id="SM00386">
    <property type="entry name" value="HAT"/>
    <property type="match status" value="11"/>
</dbReference>
<evidence type="ECO:0000259" key="8">
    <source>
        <dbReference type="Pfam" id="PF06424"/>
    </source>
</evidence>
<feature type="region of interest" description="Disordered" evidence="7">
    <location>
        <begin position="1"/>
        <end position="22"/>
    </location>
</feature>
<dbReference type="SUPFAM" id="SSF48452">
    <property type="entry name" value="TPR-like"/>
    <property type="match status" value="4"/>
</dbReference>
<dbReference type="PROSITE" id="PS50005">
    <property type="entry name" value="TPR"/>
    <property type="match status" value="1"/>
</dbReference>
<dbReference type="EMBL" id="CDSF01000132">
    <property type="protein sequence ID" value="CEP02575.1"/>
    <property type="molecule type" value="Genomic_DNA"/>
</dbReference>
<keyword evidence="5" id="KW-0539">Nucleus</keyword>
<dbReference type="PANTHER" id="PTHR11246:SF1">
    <property type="entry name" value="PRE-MRNA-PROCESSING FACTOR 6"/>
    <property type="match status" value="1"/>
</dbReference>
<dbReference type="InterPro" id="IPR003107">
    <property type="entry name" value="HAT"/>
</dbReference>
<evidence type="ECO:0000256" key="5">
    <source>
        <dbReference type="ARBA" id="ARBA00023242"/>
    </source>
</evidence>
<dbReference type="Pfam" id="PF13428">
    <property type="entry name" value="TPR_14"/>
    <property type="match status" value="1"/>
</dbReference>
<dbReference type="Proteomes" id="UP000039324">
    <property type="component" value="Unassembled WGS sequence"/>
</dbReference>
<keyword evidence="10" id="KW-0496">Mitochondrion</keyword>
<keyword evidence="4" id="KW-0508">mRNA splicing</keyword>
<evidence type="ECO:0000256" key="6">
    <source>
        <dbReference type="PROSITE-ProRule" id="PRU00339"/>
    </source>
</evidence>
<reference evidence="10 12" key="2">
    <citation type="submission" date="2018-03" db="EMBL/GenBank/DDBJ databases">
        <authorList>
            <person name="Fogelqvist J."/>
        </authorList>
    </citation>
    <scope>NUCLEOTIDE SEQUENCE [LARGE SCALE GENOMIC DNA]</scope>
</reference>
<dbReference type="Gene3D" id="1.25.40.10">
    <property type="entry name" value="Tetratricopeptide repeat domain"/>
    <property type="match status" value="4"/>
</dbReference>
<keyword evidence="11" id="KW-1185">Reference proteome</keyword>
<evidence type="ECO:0000313" key="11">
    <source>
        <dbReference type="Proteomes" id="UP000039324"/>
    </source>
</evidence>
<dbReference type="EMBL" id="OVEO01000009">
    <property type="protein sequence ID" value="SPQ98454.1"/>
    <property type="molecule type" value="Genomic_DNA"/>
</dbReference>
<evidence type="ECO:0000256" key="1">
    <source>
        <dbReference type="ARBA" id="ARBA00004123"/>
    </source>
</evidence>
<feature type="domain" description="PRP1 splicing factor N-terminal" evidence="8">
    <location>
        <begin position="17"/>
        <end position="173"/>
    </location>
</feature>
<evidence type="ECO:0000256" key="3">
    <source>
        <dbReference type="ARBA" id="ARBA00022737"/>
    </source>
</evidence>
<dbReference type="Proteomes" id="UP000290189">
    <property type="component" value="Unassembled WGS sequence"/>
</dbReference>
<comment type="subcellular location">
    <subcellularLocation>
        <location evidence="1">Nucleus</location>
    </subcellularLocation>
</comment>
<dbReference type="STRING" id="37360.A0A0G4J4S4"/>
<feature type="repeat" description="TPR" evidence="6">
    <location>
        <begin position="835"/>
        <end position="868"/>
    </location>
</feature>
<dbReference type="Pfam" id="PF06424">
    <property type="entry name" value="PRP1_N"/>
    <property type="match status" value="1"/>
</dbReference>
<evidence type="ECO:0000313" key="12">
    <source>
        <dbReference type="Proteomes" id="UP000290189"/>
    </source>
</evidence>
<keyword evidence="2" id="KW-0507">mRNA processing</keyword>
<evidence type="ECO:0000256" key="7">
    <source>
        <dbReference type="SAM" id="MobiDB-lite"/>
    </source>
</evidence>